<dbReference type="AlphaFoldDB" id="A0A022W682"/>
<organism evidence="2">
    <name type="scientific">Trichophyton rubrum CBS 288.86</name>
    <dbReference type="NCBI Taxonomy" id="1215330"/>
    <lineage>
        <taxon>Eukaryota</taxon>
        <taxon>Fungi</taxon>
        <taxon>Dikarya</taxon>
        <taxon>Ascomycota</taxon>
        <taxon>Pezizomycotina</taxon>
        <taxon>Eurotiomycetes</taxon>
        <taxon>Eurotiomycetidae</taxon>
        <taxon>Onygenales</taxon>
        <taxon>Arthrodermataceae</taxon>
        <taxon>Trichophyton</taxon>
    </lineage>
</organism>
<feature type="compositionally biased region" description="Basic and acidic residues" evidence="1">
    <location>
        <begin position="73"/>
        <end position="85"/>
    </location>
</feature>
<sequence length="705" mass="77758">MPMPDLSASFSDKAKGRSTQKKPIRSGSWSAWLSGSVFRNTGTQEEPISNADGANNDATATASPNVEMAMNKNENHSIEYKKFSAGEESAEEAGTGTESDAQSDAGTVRRPRIPSGNTPPKFILPPGTQGDHRPRPSSHNDAHPSHRDDMLERHRPHQPDRQRPSAGSLPLGPRRTSQTVSRDDFLTARGANPRTGVISPHLTDYSHSDDVDPQIENSGGAMNNQKWRLKGDQWISLDASERTPVPTPSSDADMNSSLLISSRDQAEAHVAFLSDAGVPLKNLEDRFVVNMPSAREPNPPSMTPRQIADFQQACNRFYRYDNNMIHPSRVPSPRPRTPEGPSTPPRRLSKIREALLHNTDPLVRGRRKERPPGNPHSPSPHGSSREWRHNSAPSASRPQHGWREQTNKYFLGGPGYGRDERIPLPRKRGQRYPPGPDRNAPTGHSSHRAPQQTPYWGHRGPSMPTYPQQLHPSFRSPGSVGRQNFNHFQDRSFSRDLYLEPQTHSRQTLQVGGSEGDELLATITTTTTTSTVTPVRLSASDVENFFTPTEISTQKSSSEQSHGASRESIATTTTKTGSVVNAEKAENTGSTKQTTAIHVIKLGQPGQGVDGLIRASGIQVSETERADNENNMNRSPIMPRTKWANYSLLPMAIFYLTLIAMTYRECREYWTTGIPGLKLPQGLRSKKIVIGVLFVAVAVSITFRG</sequence>
<dbReference type="HOGENOM" id="CLU_398057_0_0_1"/>
<dbReference type="OrthoDB" id="5415055at2759"/>
<name>A0A022W682_TRIRU</name>
<feature type="region of interest" description="Disordered" evidence="1">
    <location>
        <begin position="549"/>
        <end position="577"/>
    </location>
</feature>
<evidence type="ECO:0000256" key="1">
    <source>
        <dbReference type="SAM" id="MobiDB-lite"/>
    </source>
</evidence>
<reference evidence="2" key="1">
    <citation type="submission" date="2014-02" db="EMBL/GenBank/DDBJ databases">
        <title>The Genome Sequence of Trichophyton rubrum (morphotype fischeri) CBS 288.86.</title>
        <authorList>
            <consortium name="The Broad Institute Genomics Platform"/>
            <person name="Cuomo C.A."/>
            <person name="White T.C."/>
            <person name="Graser Y."/>
            <person name="Martinez-Rossi N."/>
            <person name="Heitman J."/>
            <person name="Young S.K."/>
            <person name="Zeng Q."/>
            <person name="Gargeya S."/>
            <person name="Abouelleil A."/>
            <person name="Alvarado L."/>
            <person name="Chapman S.B."/>
            <person name="Gainer-Dewar J."/>
            <person name="Goldberg J."/>
            <person name="Griggs A."/>
            <person name="Gujja S."/>
            <person name="Hansen M."/>
            <person name="Howarth C."/>
            <person name="Imamovic A."/>
            <person name="Larimer J."/>
            <person name="Martinez D."/>
            <person name="Murphy C."/>
            <person name="Pearson M.D."/>
            <person name="Persinoti G."/>
            <person name="Poon T."/>
            <person name="Priest M."/>
            <person name="Roberts A.D."/>
            <person name="Saif S."/>
            <person name="Shea T.D."/>
            <person name="Sykes S.N."/>
            <person name="Wortman J."/>
            <person name="Nusbaum C."/>
            <person name="Birren B."/>
        </authorList>
    </citation>
    <scope>NUCLEOTIDE SEQUENCE [LARGE SCALE GENOMIC DNA]</scope>
    <source>
        <strain evidence="2">CBS 288.86</strain>
    </source>
</reference>
<dbReference type="Proteomes" id="UP000023758">
    <property type="component" value="Unassembled WGS sequence"/>
</dbReference>
<accession>A0A022W682</accession>
<gene>
    <name evidence="2" type="ORF">H103_03433</name>
</gene>
<feature type="region of interest" description="Disordered" evidence="1">
    <location>
        <begin position="1"/>
        <end position="206"/>
    </location>
</feature>
<proteinExistence type="predicted"/>
<evidence type="ECO:0000313" key="2">
    <source>
        <dbReference type="EMBL" id="EZF53636.1"/>
    </source>
</evidence>
<dbReference type="EMBL" id="KK207812">
    <property type="protein sequence ID" value="EZF53636.1"/>
    <property type="molecule type" value="Genomic_DNA"/>
</dbReference>
<protein>
    <submittedName>
        <fullName evidence="2">Uncharacterized protein</fullName>
    </submittedName>
</protein>
<feature type="compositionally biased region" description="Polar residues" evidence="1">
    <location>
        <begin position="442"/>
        <end position="454"/>
    </location>
</feature>
<feature type="region of interest" description="Disordered" evidence="1">
    <location>
        <begin position="323"/>
        <end position="464"/>
    </location>
</feature>
<feature type="compositionally biased region" description="Low complexity" evidence="1">
    <location>
        <begin position="50"/>
        <end position="62"/>
    </location>
</feature>
<feature type="compositionally biased region" description="Basic and acidic residues" evidence="1">
    <location>
        <begin position="130"/>
        <end position="163"/>
    </location>
</feature>
<feature type="compositionally biased region" description="Polar residues" evidence="1">
    <location>
        <begin position="27"/>
        <end position="47"/>
    </location>
</feature>